<evidence type="ECO:0008006" key="4">
    <source>
        <dbReference type="Google" id="ProtNLM"/>
    </source>
</evidence>
<dbReference type="SUPFAM" id="SSF54523">
    <property type="entry name" value="Pili subunits"/>
    <property type="match status" value="1"/>
</dbReference>
<proteinExistence type="predicted"/>
<name>I0IFZ6_PHYMF</name>
<evidence type="ECO:0000313" key="3">
    <source>
        <dbReference type="Proteomes" id="UP000007881"/>
    </source>
</evidence>
<dbReference type="AlphaFoldDB" id="I0IFZ6"/>
<evidence type="ECO:0000256" key="1">
    <source>
        <dbReference type="SAM" id="Phobius"/>
    </source>
</evidence>
<keyword evidence="3" id="KW-1185">Reference proteome</keyword>
<reference evidence="2 3" key="1">
    <citation type="submission" date="2012-02" db="EMBL/GenBank/DDBJ databases">
        <title>Complete genome sequence of Phycisphaera mikurensis NBRC 102666.</title>
        <authorList>
            <person name="Ankai A."/>
            <person name="Hosoyama A."/>
            <person name="Terui Y."/>
            <person name="Sekine M."/>
            <person name="Fukai R."/>
            <person name="Kato Y."/>
            <person name="Nakamura S."/>
            <person name="Yamada-Narita S."/>
            <person name="Kawakoshi A."/>
            <person name="Fukunaga Y."/>
            <person name="Yamazaki S."/>
            <person name="Fujita N."/>
        </authorList>
    </citation>
    <scope>NUCLEOTIDE SEQUENCE [LARGE SCALE GENOMIC DNA]</scope>
    <source>
        <strain evidence="3">NBRC 102666 / KCTC 22515 / FYK2301M01</strain>
    </source>
</reference>
<dbReference type="PROSITE" id="PS00409">
    <property type="entry name" value="PROKAR_NTER_METHYL"/>
    <property type="match status" value="1"/>
</dbReference>
<dbReference type="STRING" id="1142394.PSMK_20250"/>
<organism evidence="2 3">
    <name type="scientific">Phycisphaera mikurensis (strain NBRC 102666 / KCTC 22515 / FYK2301M01)</name>
    <dbReference type="NCBI Taxonomy" id="1142394"/>
    <lineage>
        <taxon>Bacteria</taxon>
        <taxon>Pseudomonadati</taxon>
        <taxon>Planctomycetota</taxon>
        <taxon>Phycisphaerae</taxon>
        <taxon>Phycisphaerales</taxon>
        <taxon>Phycisphaeraceae</taxon>
        <taxon>Phycisphaera</taxon>
    </lineage>
</organism>
<dbReference type="Proteomes" id="UP000007881">
    <property type="component" value="Chromosome"/>
</dbReference>
<keyword evidence="1" id="KW-0812">Transmembrane</keyword>
<dbReference type="RefSeq" id="WP_014437402.1">
    <property type="nucleotide sequence ID" value="NC_017080.1"/>
</dbReference>
<dbReference type="EMBL" id="AP012338">
    <property type="protein sequence ID" value="BAM04184.1"/>
    <property type="molecule type" value="Genomic_DNA"/>
</dbReference>
<keyword evidence="1" id="KW-1133">Transmembrane helix</keyword>
<accession>I0IFZ6</accession>
<protein>
    <recommendedName>
        <fullName evidence="4">Prepilin-type N-terminal cleavage/methylation domain-containing protein</fullName>
    </recommendedName>
</protein>
<sequence length="338" mass="36142">MSRLLPPRRRTGFTLIELLTSIFLISLILGISFPFLRSTVRSSSIDMAVGQVNSGVAAARVYATRTRPFLTARRVGASVRTASANGDGFSGAICLFTPAGALRVLENDENARDNRLPTGDGWLEMQSPPLNGYRAVEGLDEIRLPGRAMCLGIVRTGGGPYEVQLVPPPFAIRFSAGGTLSMGQDLSGFSPFSGDDDFRYVFVSADETVARPTGTGSSALLAPALQYDVDEDRTRLAGGLIDLDDFGRGGTERSDSGRISLPFSVIETVSGVLILDPDQVPESFAHPGTGTATDTDFEIDRVSAYDPDESAAILHWATDSSVGRVLLFNRTTGQDLTR</sequence>
<dbReference type="Pfam" id="PF07963">
    <property type="entry name" value="N_methyl"/>
    <property type="match status" value="1"/>
</dbReference>
<dbReference type="InterPro" id="IPR012902">
    <property type="entry name" value="N_methyl_site"/>
</dbReference>
<dbReference type="KEGG" id="phm:PSMK_20250"/>
<gene>
    <name evidence="2" type="ordered locus">PSMK_20250</name>
</gene>
<evidence type="ECO:0000313" key="2">
    <source>
        <dbReference type="EMBL" id="BAM04184.1"/>
    </source>
</evidence>
<feature type="transmembrane region" description="Helical" evidence="1">
    <location>
        <begin position="12"/>
        <end position="36"/>
    </location>
</feature>
<dbReference type="eggNOG" id="COG4970">
    <property type="taxonomic scope" value="Bacteria"/>
</dbReference>
<dbReference type="InterPro" id="IPR045584">
    <property type="entry name" value="Pilin-like"/>
</dbReference>
<dbReference type="NCBIfam" id="TIGR02532">
    <property type="entry name" value="IV_pilin_GFxxxE"/>
    <property type="match status" value="1"/>
</dbReference>
<dbReference type="HOGENOM" id="CLU_820978_0_0_0"/>
<keyword evidence="1" id="KW-0472">Membrane</keyword>